<evidence type="ECO:0000256" key="1">
    <source>
        <dbReference type="SAM" id="MobiDB-lite"/>
    </source>
</evidence>
<gene>
    <name evidence="2" type="ORF">C8F04DRAFT_1203527</name>
</gene>
<feature type="compositionally biased region" description="Gly residues" evidence="1">
    <location>
        <begin position="560"/>
        <end position="591"/>
    </location>
</feature>
<feature type="region of interest" description="Disordered" evidence="1">
    <location>
        <begin position="127"/>
        <end position="264"/>
    </location>
</feature>
<keyword evidence="3" id="KW-1185">Reference proteome</keyword>
<dbReference type="EMBL" id="JARJCM010000616">
    <property type="protein sequence ID" value="KAJ7016058.1"/>
    <property type="molecule type" value="Genomic_DNA"/>
</dbReference>
<protein>
    <submittedName>
        <fullName evidence="2">Uncharacterized protein</fullName>
    </submittedName>
</protein>
<feature type="region of interest" description="Disordered" evidence="1">
    <location>
        <begin position="512"/>
        <end position="596"/>
    </location>
</feature>
<reference evidence="2" key="1">
    <citation type="submission" date="2023-03" db="EMBL/GenBank/DDBJ databases">
        <title>Massive genome expansion in bonnet fungi (Mycena s.s.) driven by repeated elements and novel gene families across ecological guilds.</title>
        <authorList>
            <consortium name="Lawrence Berkeley National Laboratory"/>
            <person name="Harder C.B."/>
            <person name="Miyauchi S."/>
            <person name="Viragh M."/>
            <person name="Kuo A."/>
            <person name="Thoen E."/>
            <person name="Andreopoulos B."/>
            <person name="Lu D."/>
            <person name="Skrede I."/>
            <person name="Drula E."/>
            <person name="Henrissat B."/>
            <person name="Morin E."/>
            <person name="Kohler A."/>
            <person name="Barry K."/>
            <person name="LaButti K."/>
            <person name="Morin E."/>
            <person name="Salamov A."/>
            <person name="Lipzen A."/>
            <person name="Mereny Z."/>
            <person name="Hegedus B."/>
            <person name="Baldrian P."/>
            <person name="Stursova M."/>
            <person name="Weitz H."/>
            <person name="Taylor A."/>
            <person name="Grigoriev I.V."/>
            <person name="Nagy L.G."/>
            <person name="Martin F."/>
            <person name="Kauserud H."/>
        </authorList>
    </citation>
    <scope>NUCLEOTIDE SEQUENCE</scope>
    <source>
        <strain evidence="2">CBHHK200</strain>
    </source>
</reference>
<organism evidence="2 3">
    <name type="scientific">Mycena alexandri</name>
    <dbReference type="NCBI Taxonomy" id="1745969"/>
    <lineage>
        <taxon>Eukaryota</taxon>
        <taxon>Fungi</taxon>
        <taxon>Dikarya</taxon>
        <taxon>Basidiomycota</taxon>
        <taxon>Agaricomycotina</taxon>
        <taxon>Agaricomycetes</taxon>
        <taxon>Agaricomycetidae</taxon>
        <taxon>Agaricales</taxon>
        <taxon>Marasmiineae</taxon>
        <taxon>Mycenaceae</taxon>
        <taxon>Mycena</taxon>
    </lineage>
</organism>
<dbReference type="AlphaFoldDB" id="A0AAD6WK06"/>
<evidence type="ECO:0000313" key="2">
    <source>
        <dbReference type="EMBL" id="KAJ7016058.1"/>
    </source>
</evidence>
<feature type="compositionally biased region" description="Low complexity" evidence="1">
    <location>
        <begin position="128"/>
        <end position="163"/>
    </location>
</feature>
<feature type="compositionally biased region" description="Gly residues" evidence="1">
    <location>
        <begin position="164"/>
        <end position="173"/>
    </location>
</feature>
<dbReference type="Proteomes" id="UP001218188">
    <property type="component" value="Unassembled WGS sequence"/>
</dbReference>
<proteinExistence type="predicted"/>
<sequence>MERGFFKSWPEANTLGIEDPAVDDGTAEAAPGMSIEDAKRLGLATKKRKKNLTRFLGQQLHSWFNNQIQKAKRQLEDPGGGKQGHLAVHLFKSLGKKKRNLQEIEIFQKRHRAEINAAVKATRLQIANNTGSSDDTSSSSDSNSDDSSSSSSSEEDVNSSGSDSGDGGEGGSGEPKKGGWFKRKAKASQQERGGRSRKGMWENASEEEKAAMRRVYLEQDIHASASEESLEQSSEERSPAEIQGDMSGALDSGSGAGMAPNWLDEDSHIDPALFLDTEAPPLSLTQTPPAPAPEFHVTPQQIDVSPIMQAFGSAMPDDIVTAETYKGLDANVSSFRYLPSSAAKSSASTSLSLQPGVSNAAGSSLLSRIFGTSATLVPHPRPRPAYGFLAPSPLRSSTTTPSPAAASPLHGCPAATLPLHAAGSPLRLPTMKAVITHPAYRLSAPSPLCSSTTPSPTAASPLRGCPDTASPFHLADSPLRPPTTTAAITANPAAPALLHPAAHSSLHHWSNVAESGSQTGGEASGTGDYHRLPESYPESQPICNVHLPAKPPVGSSASGSGSGARGGGGGGGHGGRGSVGRVGRGGRGWGKGVRKTGSSEGYSFMQTYDDAGNVVPLALDTLVSVLTPTESARIRKVNQVGLLEVPVELPEGSKHVKKLPASREIPVPLSYKSRVVPGVADVKSAQEDAALLARLKGPREIKGGSMTRTPCLLRRGGK</sequence>
<comment type="caution">
    <text evidence="2">The sequence shown here is derived from an EMBL/GenBank/DDBJ whole genome shotgun (WGS) entry which is preliminary data.</text>
</comment>
<feature type="compositionally biased region" description="Basic and acidic residues" evidence="1">
    <location>
        <begin position="206"/>
        <end position="221"/>
    </location>
</feature>
<accession>A0AAD6WK06</accession>
<name>A0AAD6WK06_9AGAR</name>
<evidence type="ECO:0000313" key="3">
    <source>
        <dbReference type="Proteomes" id="UP001218188"/>
    </source>
</evidence>